<reference evidence="1" key="1">
    <citation type="submission" date="2018-02" db="EMBL/GenBank/DDBJ databases">
        <title>Rhizophora mucronata_Transcriptome.</title>
        <authorList>
            <person name="Meera S.P."/>
            <person name="Sreeshan A."/>
            <person name="Augustine A."/>
        </authorList>
    </citation>
    <scope>NUCLEOTIDE SEQUENCE</scope>
    <source>
        <tissue evidence="1">Leaf</tissue>
    </source>
</reference>
<proteinExistence type="predicted"/>
<accession>A0A2P2MYP0</accession>
<evidence type="ECO:0000313" key="1">
    <source>
        <dbReference type="EMBL" id="MBX35314.1"/>
    </source>
</evidence>
<name>A0A2P2MYP0_RHIMU</name>
<dbReference type="AlphaFoldDB" id="A0A2P2MYP0"/>
<protein>
    <submittedName>
        <fullName evidence="1">Uncharacterized protein</fullName>
    </submittedName>
</protein>
<organism evidence="1">
    <name type="scientific">Rhizophora mucronata</name>
    <name type="common">Asiatic mangrove</name>
    <dbReference type="NCBI Taxonomy" id="61149"/>
    <lineage>
        <taxon>Eukaryota</taxon>
        <taxon>Viridiplantae</taxon>
        <taxon>Streptophyta</taxon>
        <taxon>Embryophyta</taxon>
        <taxon>Tracheophyta</taxon>
        <taxon>Spermatophyta</taxon>
        <taxon>Magnoliopsida</taxon>
        <taxon>eudicotyledons</taxon>
        <taxon>Gunneridae</taxon>
        <taxon>Pentapetalae</taxon>
        <taxon>rosids</taxon>
        <taxon>fabids</taxon>
        <taxon>Malpighiales</taxon>
        <taxon>Rhizophoraceae</taxon>
        <taxon>Rhizophora</taxon>
    </lineage>
</organism>
<dbReference type="EMBL" id="GGEC01054830">
    <property type="protein sequence ID" value="MBX35314.1"/>
    <property type="molecule type" value="Transcribed_RNA"/>
</dbReference>
<sequence>MWMHRKSFGDFLRFMGKRQCLVDFNHMRPCHEWEDKQSSQVVLRNERGWG</sequence>